<dbReference type="InterPro" id="IPR003323">
    <property type="entry name" value="OTU_dom"/>
</dbReference>
<feature type="compositionally biased region" description="Basic and acidic residues" evidence="1">
    <location>
        <begin position="392"/>
        <end position="401"/>
    </location>
</feature>
<dbReference type="PROSITE" id="PS50802">
    <property type="entry name" value="OTU"/>
    <property type="match status" value="1"/>
</dbReference>
<sequence>MGRRSLDEFPQLKQYGLKACTIKGDGNCLFSALSDQIFGNPGEKHEVRTCVVDYMRDHPEEFKAFIPVVGAERRNPKRKNAGSSARPMSMPQVTESQRDKAWEDYLEGMGQNGKWGSDIEITAFSKAYKTNVKIFTTTSAPYIIAGGAENLPVAYIAYHTWQHYSSVRNIDGPFTGIPNVQENPLSSDEEAKITAETQGTVVVHSWMITNIRAMLPSRQIDDTRIKKAIEKCKGNIDEAFNLLSDEIISSSSGSSSIERDADSDDDEDYSGPKKRQDRRMSKGTKAAQKQKQLATKRLPSNDEPLASDTDSLFEPQPIRRKSKAKPKGKHSKISPAEARAVAAKPKVRVKLTNKARVDQPKQNSTRETTEVSETGQSGIEESLATSDTITDDGYHADDTSSEHGAPSRSQSFSPAAAPPAKKSFILRVNKPKIRQRGPTPTVSGAISKPDQSRSEIKWGTSVSPKQPRPANAAGTTDAASTPSNSRRLDQVIGIRGLTIQI</sequence>
<dbReference type="InterPro" id="IPR038765">
    <property type="entry name" value="Papain-like_cys_pep_sf"/>
</dbReference>
<feature type="region of interest" description="Disordered" evidence="1">
    <location>
        <begin position="250"/>
        <end position="487"/>
    </location>
</feature>
<feature type="compositionally biased region" description="Low complexity" evidence="1">
    <location>
        <begin position="333"/>
        <end position="344"/>
    </location>
</feature>
<protein>
    <recommendedName>
        <fullName evidence="2">OTU domain-containing protein</fullName>
    </recommendedName>
</protein>
<keyword evidence="4" id="KW-1185">Reference proteome</keyword>
<reference evidence="3 4" key="1">
    <citation type="submission" date="2024-06" db="EMBL/GenBank/DDBJ databases">
        <title>Complete genome of Phlyctema vagabunda strain 19-DSS-EL-015.</title>
        <authorList>
            <person name="Fiorenzani C."/>
        </authorList>
    </citation>
    <scope>NUCLEOTIDE SEQUENCE [LARGE SCALE GENOMIC DNA]</scope>
    <source>
        <strain evidence="3 4">19-DSS-EL-015</strain>
    </source>
</reference>
<feature type="compositionally biased region" description="Polar residues" evidence="1">
    <location>
        <begin position="360"/>
        <end position="388"/>
    </location>
</feature>
<evidence type="ECO:0000256" key="1">
    <source>
        <dbReference type="SAM" id="MobiDB-lite"/>
    </source>
</evidence>
<organism evidence="3 4">
    <name type="scientific">Phlyctema vagabunda</name>
    <dbReference type="NCBI Taxonomy" id="108571"/>
    <lineage>
        <taxon>Eukaryota</taxon>
        <taxon>Fungi</taxon>
        <taxon>Dikarya</taxon>
        <taxon>Ascomycota</taxon>
        <taxon>Pezizomycotina</taxon>
        <taxon>Leotiomycetes</taxon>
        <taxon>Helotiales</taxon>
        <taxon>Dermateaceae</taxon>
        <taxon>Phlyctema</taxon>
    </lineage>
</organism>
<dbReference type="Proteomes" id="UP001629113">
    <property type="component" value="Unassembled WGS sequence"/>
</dbReference>
<feature type="compositionally biased region" description="Low complexity" evidence="1">
    <location>
        <begin position="406"/>
        <end position="423"/>
    </location>
</feature>
<feature type="compositionally biased region" description="Basic residues" evidence="1">
    <location>
        <begin position="318"/>
        <end position="332"/>
    </location>
</feature>
<evidence type="ECO:0000313" key="3">
    <source>
        <dbReference type="EMBL" id="KAL3427383.1"/>
    </source>
</evidence>
<dbReference type="Pfam" id="PF02338">
    <property type="entry name" value="OTU"/>
    <property type="match status" value="1"/>
</dbReference>
<dbReference type="PANTHER" id="PTHR12419">
    <property type="entry name" value="OTU DOMAIN CONTAINING PROTEIN"/>
    <property type="match status" value="1"/>
</dbReference>
<proteinExistence type="predicted"/>
<dbReference type="SUPFAM" id="SSF54001">
    <property type="entry name" value="Cysteine proteinases"/>
    <property type="match status" value="1"/>
</dbReference>
<name>A0ABR4PVK2_9HELO</name>
<gene>
    <name evidence="3" type="ORF">PVAG01_00892</name>
</gene>
<evidence type="ECO:0000313" key="4">
    <source>
        <dbReference type="Proteomes" id="UP001629113"/>
    </source>
</evidence>
<dbReference type="CDD" id="cd22756">
    <property type="entry name" value="OTU_OTUD3-like"/>
    <property type="match status" value="1"/>
</dbReference>
<accession>A0ABR4PVK2</accession>
<feature type="region of interest" description="Disordered" evidence="1">
    <location>
        <begin position="73"/>
        <end position="94"/>
    </location>
</feature>
<feature type="compositionally biased region" description="Polar residues" evidence="1">
    <location>
        <begin position="473"/>
        <end position="485"/>
    </location>
</feature>
<dbReference type="InterPro" id="IPR050704">
    <property type="entry name" value="Peptidase_C85-like"/>
</dbReference>
<feature type="domain" description="OTU" evidence="2">
    <location>
        <begin position="17"/>
        <end position="170"/>
    </location>
</feature>
<evidence type="ECO:0000259" key="2">
    <source>
        <dbReference type="PROSITE" id="PS50802"/>
    </source>
</evidence>
<dbReference type="EMBL" id="JBFCZG010000001">
    <property type="protein sequence ID" value="KAL3427383.1"/>
    <property type="molecule type" value="Genomic_DNA"/>
</dbReference>
<dbReference type="Gene3D" id="3.90.70.80">
    <property type="match status" value="1"/>
</dbReference>
<dbReference type="PANTHER" id="PTHR12419:SF7">
    <property type="entry name" value="OTU DOMAIN-CONTAINING PROTEIN 3"/>
    <property type="match status" value="1"/>
</dbReference>
<comment type="caution">
    <text evidence="3">The sequence shown here is derived from an EMBL/GenBank/DDBJ whole genome shotgun (WGS) entry which is preliminary data.</text>
</comment>